<keyword evidence="6" id="KW-1185">Reference proteome</keyword>
<dbReference type="EMBL" id="CATOUU010000755">
    <property type="protein sequence ID" value="CAI9946041.1"/>
    <property type="molecule type" value="Genomic_DNA"/>
</dbReference>
<feature type="domain" description="NBD94" evidence="1">
    <location>
        <begin position="48"/>
        <end position="131"/>
    </location>
</feature>
<dbReference type="Pfam" id="PF16830">
    <property type="entry name" value="NBD94"/>
    <property type="match status" value="1"/>
</dbReference>
<evidence type="ECO:0000313" key="6">
    <source>
        <dbReference type="Proteomes" id="UP001642409"/>
    </source>
</evidence>
<dbReference type="EMBL" id="CAXDID020000253">
    <property type="protein sequence ID" value="CAL6065122.1"/>
    <property type="molecule type" value="Genomic_DNA"/>
</dbReference>
<comment type="caution">
    <text evidence="2">The sequence shown here is derived from an EMBL/GenBank/DDBJ whole genome shotgun (WGS) entry which is preliminary data.</text>
</comment>
<dbReference type="EMBL" id="CAXDID020000189">
    <property type="protein sequence ID" value="CAL6051837.1"/>
    <property type="molecule type" value="Genomic_DNA"/>
</dbReference>
<evidence type="ECO:0000313" key="3">
    <source>
        <dbReference type="EMBL" id="CAI9967881.1"/>
    </source>
</evidence>
<sequence>MQARCDEYFQQGHFQSAFSLLTARCDHFNYSEHLDEIIAKNSSKLSQLETPVETFVKISQQINSLQDTIEKLKQDTIKSQSVQRAEVQNLISCCTQFQEAQQIQQNVCNSKELLKLIHKCITDILSVQAAVDEHSKIVSDLDTQIATVERSDSNQIVNNLSVVHRQLSSLVSLRVSIQKLCDLEQRDIPKLKALGIEIVLDCEQKVSELKQRLLSEIFIKVGNNWLLMLKKQSERIGEQHMRSTQQISVSFSPQLPLLLNLQQTQIPQSTPPLQSTPISPDDLMSTHYGLYYEIFENAKLLNLSEPFQNAVQSKWARSLTSLFSIDQIIFAQNFKIFYQIIGQFSIKILEEKELEVYCGLLQVNFENFCAEIQKLPLKQRQKLNSCYDKENGSNDYEKTVNFHLKLKREIYKFIELLKQTEFKHNYEIIQATVQKALFDFFLQEIGPKFGSSQLQLLFAQFSQELKQLKPAQLEKTKMCLNLNMNIFKALSSYIVTVSSWLDPRLEINPYSHLQLGLLKQKLPISFGENEILTALNEVFFPFIQSEFDVLIQNGLQQQQFCVVAQAYNMLSPTMLMLAHYVHEAFQIETKHFDIYQQLSQNKFYQIMDREIDTLFIKAIQTKILKLDVQNRYSSKKQDEIDGLLQQLANELTQDLHFLPLQYRSVLFQKQLKIQTASVLLKVTSSIIQPYITSQGATCLIKDLNQIQGQMIDFEMPEQNWEQLKELLIQDRNDLNQYFQRGQKNNQLTPTAYQQIAEILIIEQIFKYKVTKEISMNNILMKITEQCSIYNEIHTLVTSIVGIFGGQTKFDEGTLTEVGYTILQRIKVSGHSEKNALAAVFKNIKKK</sequence>
<dbReference type="Proteomes" id="UP001642409">
    <property type="component" value="Unassembled WGS sequence"/>
</dbReference>
<proteinExistence type="predicted"/>
<evidence type="ECO:0000313" key="2">
    <source>
        <dbReference type="EMBL" id="CAI9946041.1"/>
    </source>
</evidence>
<organism evidence="2">
    <name type="scientific">Hexamita inflata</name>
    <dbReference type="NCBI Taxonomy" id="28002"/>
    <lineage>
        <taxon>Eukaryota</taxon>
        <taxon>Metamonada</taxon>
        <taxon>Diplomonadida</taxon>
        <taxon>Hexamitidae</taxon>
        <taxon>Hexamitinae</taxon>
        <taxon>Hexamita</taxon>
    </lineage>
</organism>
<reference evidence="4 6" key="2">
    <citation type="submission" date="2024-07" db="EMBL/GenBank/DDBJ databases">
        <authorList>
            <person name="Akdeniz Z."/>
        </authorList>
    </citation>
    <scope>NUCLEOTIDE SEQUENCE [LARGE SCALE GENOMIC DNA]</scope>
</reference>
<evidence type="ECO:0000259" key="1">
    <source>
        <dbReference type="Pfam" id="PF16830"/>
    </source>
</evidence>
<dbReference type="InterPro" id="IPR031789">
    <property type="entry name" value="NBD94"/>
</dbReference>
<gene>
    <name evidence="2" type="ORF">HINF_LOCUS33686</name>
    <name evidence="4" type="ORF">HINF_LOCUS44564</name>
    <name evidence="5" type="ORF">HINF_LOCUS51689</name>
    <name evidence="3" type="ORF">HINF_LOCUS55526</name>
</gene>
<evidence type="ECO:0000313" key="4">
    <source>
        <dbReference type="EMBL" id="CAL6051837.1"/>
    </source>
</evidence>
<name>A0AA86PWB3_9EUKA</name>
<protein>
    <recommendedName>
        <fullName evidence="1">NBD94 domain-containing protein</fullName>
    </recommendedName>
</protein>
<accession>A0AA86PWB3</accession>
<dbReference type="AlphaFoldDB" id="A0AA86PWB3"/>
<dbReference type="EMBL" id="CATOUU010001030">
    <property type="protein sequence ID" value="CAI9967881.1"/>
    <property type="molecule type" value="Genomic_DNA"/>
</dbReference>
<evidence type="ECO:0000313" key="5">
    <source>
        <dbReference type="EMBL" id="CAL6065122.1"/>
    </source>
</evidence>
<reference evidence="2" key="1">
    <citation type="submission" date="2023-06" db="EMBL/GenBank/DDBJ databases">
        <authorList>
            <person name="Kurt Z."/>
        </authorList>
    </citation>
    <scope>NUCLEOTIDE SEQUENCE</scope>
</reference>